<sequence>MARRRLTPLPSHLPAQDPSAGTAEAATSRPADRATPPIARVAGAEATAAALREVSDALAGARAEGRLALRLTLDQIEDGWLVRDRLAPEGEDFAALLASLRAHGQRTAIEVSELAPGRYGLISGWRRLTALRALHRDTGEARFATVLAVLRRPEGAAEAYVAMVEENEIRAGLSYYERARIVARAAEAGVFPGDRAALQALFGATSRARRSKIGSFIGIYRTLDGVLRHPAAIPERLGLRLAQALEDDAQFPRRLRAGLAQAAPTTPEAELGVLEDLL</sequence>
<dbReference type="InterPro" id="IPR036086">
    <property type="entry name" value="ParB/Sulfiredoxin_sf"/>
</dbReference>
<comment type="caution">
    <text evidence="3">The sequence shown here is derived from an EMBL/GenBank/DDBJ whole genome shotgun (WGS) entry which is preliminary data.</text>
</comment>
<dbReference type="CDD" id="cd16405">
    <property type="entry name" value="RepB_like_N"/>
    <property type="match status" value="1"/>
</dbReference>
<dbReference type="AlphaFoldDB" id="A0A934TKU4"/>
<evidence type="ECO:0000313" key="4">
    <source>
        <dbReference type="Proteomes" id="UP000706333"/>
    </source>
</evidence>
<accession>A0A934TKU4</accession>
<feature type="region of interest" description="Disordered" evidence="1">
    <location>
        <begin position="1"/>
        <end position="37"/>
    </location>
</feature>
<dbReference type="InterPro" id="IPR050336">
    <property type="entry name" value="Chromosome_partition/occlusion"/>
</dbReference>
<feature type="domain" description="ParB-like N-terminal" evidence="2">
    <location>
        <begin position="69"/>
        <end position="168"/>
    </location>
</feature>
<gene>
    <name evidence="3" type="ORF">CCR87_06895</name>
</gene>
<proteinExistence type="predicted"/>
<reference evidence="3" key="2">
    <citation type="journal article" date="2020" name="Microorganisms">
        <title>Osmotic Adaptation and Compatible Solute Biosynthesis of Phototrophic Bacteria as Revealed from Genome Analyses.</title>
        <authorList>
            <person name="Imhoff J.F."/>
            <person name="Rahn T."/>
            <person name="Kunzel S."/>
            <person name="Keller A."/>
            <person name="Neulinger S.C."/>
        </authorList>
    </citation>
    <scope>NUCLEOTIDE SEQUENCE</scope>
    <source>
        <strain evidence="3">LMG 28126</strain>
    </source>
</reference>
<reference evidence="3" key="1">
    <citation type="submission" date="2017-05" db="EMBL/GenBank/DDBJ databases">
        <authorList>
            <person name="Imhoff J.F."/>
            <person name="Rahn T."/>
            <person name="Kuenzel S."/>
            <person name="Neulinger S.C."/>
        </authorList>
    </citation>
    <scope>NUCLEOTIDE SEQUENCE</scope>
    <source>
        <strain evidence="3">LMG 28126</strain>
    </source>
</reference>
<dbReference type="PANTHER" id="PTHR33375:SF1">
    <property type="entry name" value="CHROMOSOME-PARTITIONING PROTEIN PARB-RELATED"/>
    <property type="match status" value="1"/>
</dbReference>
<dbReference type="Gene3D" id="3.90.1530.30">
    <property type="match status" value="1"/>
</dbReference>
<evidence type="ECO:0000256" key="1">
    <source>
        <dbReference type="SAM" id="MobiDB-lite"/>
    </source>
</evidence>
<dbReference type="EMBL" id="NHSD01000202">
    <property type="protein sequence ID" value="MBK5927072.1"/>
    <property type="molecule type" value="Genomic_DNA"/>
</dbReference>
<dbReference type="GO" id="GO:0007059">
    <property type="term" value="P:chromosome segregation"/>
    <property type="evidence" value="ECO:0007669"/>
    <property type="project" value="TreeGrafter"/>
</dbReference>
<dbReference type="SUPFAM" id="SSF110849">
    <property type="entry name" value="ParB/Sulfiredoxin"/>
    <property type="match status" value="1"/>
</dbReference>
<dbReference type="PANTHER" id="PTHR33375">
    <property type="entry name" value="CHROMOSOME-PARTITIONING PROTEIN PARB-RELATED"/>
    <property type="match status" value="1"/>
</dbReference>
<dbReference type="InterPro" id="IPR003115">
    <property type="entry name" value="ParB_N"/>
</dbReference>
<organism evidence="3 4">
    <name type="scientific">Rhodobaculum claviforme</name>
    <dbReference type="NCBI Taxonomy" id="1549854"/>
    <lineage>
        <taxon>Bacteria</taxon>
        <taxon>Pseudomonadati</taxon>
        <taxon>Pseudomonadota</taxon>
        <taxon>Alphaproteobacteria</taxon>
        <taxon>Rhodobacterales</taxon>
        <taxon>Paracoccaceae</taxon>
        <taxon>Rhodobaculum</taxon>
    </lineage>
</organism>
<protein>
    <submittedName>
        <fullName evidence="3">Nuclease</fullName>
    </submittedName>
</protein>
<dbReference type="Proteomes" id="UP000706333">
    <property type="component" value="Unassembled WGS sequence"/>
</dbReference>
<dbReference type="RefSeq" id="WP_201156839.1">
    <property type="nucleotide sequence ID" value="NZ_NHSD01000202.1"/>
</dbReference>
<dbReference type="InterPro" id="IPR037972">
    <property type="entry name" value="RepB_N"/>
</dbReference>
<evidence type="ECO:0000259" key="2">
    <source>
        <dbReference type="SMART" id="SM00470"/>
    </source>
</evidence>
<keyword evidence="4" id="KW-1185">Reference proteome</keyword>
<feature type="non-terminal residue" evidence="3">
    <location>
        <position position="278"/>
    </location>
</feature>
<evidence type="ECO:0000313" key="3">
    <source>
        <dbReference type="EMBL" id="MBK5927072.1"/>
    </source>
</evidence>
<dbReference type="GO" id="GO:0005694">
    <property type="term" value="C:chromosome"/>
    <property type="evidence" value="ECO:0007669"/>
    <property type="project" value="TreeGrafter"/>
</dbReference>
<name>A0A934TKU4_9RHOB</name>
<dbReference type="SMART" id="SM00470">
    <property type="entry name" value="ParB"/>
    <property type="match status" value="1"/>
</dbReference>